<evidence type="ECO:0000256" key="2">
    <source>
        <dbReference type="SAM" id="SignalP"/>
    </source>
</evidence>
<reference evidence="4 5" key="1">
    <citation type="submission" date="2023-09" db="EMBL/GenBank/DDBJ databases">
        <authorList>
            <person name="Wang M."/>
        </authorList>
    </citation>
    <scope>NUCLEOTIDE SEQUENCE [LARGE SCALE GENOMIC DNA]</scope>
    <source>
        <strain evidence="4">GT-2023</strain>
        <tissue evidence="4">Liver</tissue>
    </source>
</reference>
<dbReference type="Gene3D" id="2.40.50.40">
    <property type="match status" value="1"/>
</dbReference>
<dbReference type="SUPFAM" id="SSF54117">
    <property type="entry name" value="Interleukin 8-like chemokines"/>
    <property type="match status" value="1"/>
</dbReference>
<keyword evidence="5" id="KW-1185">Reference proteome</keyword>
<feature type="domain" description="Chemokine interleukin-8-like" evidence="3">
    <location>
        <begin position="30"/>
        <end position="78"/>
    </location>
</feature>
<comment type="caution">
    <text evidence="4">The sequence shown here is derived from an EMBL/GenBank/DDBJ whole genome shotgun (WGS) entry which is preliminary data.</text>
</comment>
<evidence type="ECO:0000313" key="5">
    <source>
        <dbReference type="Proteomes" id="UP001558613"/>
    </source>
</evidence>
<dbReference type="InterPro" id="IPR001811">
    <property type="entry name" value="Chemokine_IL8-like_dom"/>
</dbReference>
<dbReference type="EMBL" id="JAYMGO010000008">
    <property type="protein sequence ID" value="KAL1268968.1"/>
    <property type="molecule type" value="Genomic_DNA"/>
</dbReference>
<feature type="chain" id="PRO_5045634377" description="Chemokine interleukin-8-like domain-containing protein" evidence="2">
    <location>
        <begin position="28"/>
        <end position="95"/>
    </location>
</feature>
<dbReference type="Pfam" id="PF00048">
    <property type="entry name" value="IL8"/>
    <property type="match status" value="1"/>
</dbReference>
<protein>
    <recommendedName>
        <fullName evidence="3">Chemokine interleukin-8-like domain-containing protein</fullName>
    </recommendedName>
</protein>
<evidence type="ECO:0000313" key="4">
    <source>
        <dbReference type="EMBL" id="KAL1268968.1"/>
    </source>
</evidence>
<evidence type="ECO:0000259" key="3">
    <source>
        <dbReference type="Pfam" id="PF00048"/>
    </source>
</evidence>
<accession>A0ABR3MWE5</accession>
<organism evidence="4 5">
    <name type="scientific">Cirrhinus molitorella</name>
    <name type="common">mud carp</name>
    <dbReference type="NCBI Taxonomy" id="172907"/>
    <lineage>
        <taxon>Eukaryota</taxon>
        <taxon>Metazoa</taxon>
        <taxon>Chordata</taxon>
        <taxon>Craniata</taxon>
        <taxon>Vertebrata</taxon>
        <taxon>Euteleostomi</taxon>
        <taxon>Actinopterygii</taxon>
        <taxon>Neopterygii</taxon>
        <taxon>Teleostei</taxon>
        <taxon>Ostariophysi</taxon>
        <taxon>Cypriniformes</taxon>
        <taxon>Cyprinidae</taxon>
        <taxon>Labeoninae</taxon>
        <taxon>Labeonini</taxon>
        <taxon>Cirrhinus</taxon>
    </lineage>
</organism>
<dbReference type="Proteomes" id="UP001558613">
    <property type="component" value="Unassembled WGS sequence"/>
</dbReference>
<gene>
    <name evidence="4" type="ORF">QQF64_031257</name>
</gene>
<name>A0ABR3MWE5_9TELE</name>
<dbReference type="InterPro" id="IPR036048">
    <property type="entry name" value="Interleukin_8-like_sf"/>
</dbReference>
<evidence type="ECO:0000256" key="1">
    <source>
        <dbReference type="ARBA" id="ARBA00022514"/>
    </source>
</evidence>
<sequence>MELKATSVLLLVCVTTIIILTSTEVDAIACCLKITPSKMIPKRMLVSVSKHQIQDKSGRCDIDAVILFIKRKRHCTDHAVLDRLKRLKKHRSIKG</sequence>
<keyword evidence="2" id="KW-0732">Signal</keyword>
<keyword evidence="1" id="KW-0202">Cytokine</keyword>
<feature type="signal peptide" evidence="2">
    <location>
        <begin position="1"/>
        <end position="27"/>
    </location>
</feature>
<proteinExistence type="predicted"/>